<evidence type="ECO:0000256" key="7">
    <source>
        <dbReference type="ARBA" id="ARBA00023159"/>
    </source>
</evidence>
<dbReference type="GO" id="GO:0005737">
    <property type="term" value="C:cytoplasm"/>
    <property type="evidence" value="ECO:0007669"/>
    <property type="project" value="UniProtKB-SubCell"/>
</dbReference>
<dbReference type="EMBL" id="JACCFW010000001">
    <property type="protein sequence ID" value="NYJ75858.1"/>
    <property type="molecule type" value="Genomic_DNA"/>
</dbReference>
<evidence type="ECO:0000256" key="9">
    <source>
        <dbReference type="PIRNR" id="PIRNR006171"/>
    </source>
</evidence>
<dbReference type="Gene3D" id="3.40.50.2300">
    <property type="match status" value="1"/>
</dbReference>
<keyword evidence="2 9" id="KW-0963">Cytoplasm</keyword>
<dbReference type="SMART" id="SM00448">
    <property type="entry name" value="REC"/>
    <property type="match status" value="1"/>
</dbReference>
<evidence type="ECO:0000256" key="5">
    <source>
        <dbReference type="ARBA" id="ARBA00023015"/>
    </source>
</evidence>
<evidence type="ECO:0000256" key="6">
    <source>
        <dbReference type="ARBA" id="ARBA00023125"/>
    </source>
</evidence>
<dbReference type="GO" id="GO:0000156">
    <property type="term" value="F:phosphorelay response regulator activity"/>
    <property type="evidence" value="ECO:0007669"/>
    <property type="project" value="TreeGrafter"/>
</dbReference>
<keyword evidence="6 9" id="KW-0238">DNA-binding</keyword>
<dbReference type="InterPro" id="IPR048714">
    <property type="entry name" value="DpiA-like_HTH"/>
</dbReference>
<dbReference type="PROSITE" id="PS50110">
    <property type="entry name" value="RESPONSE_REGULATORY"/>
    <property type="match status" value="1"/>
</dbReference>
<keyword evidence="4 9" id="KW-0902">Two-component regulatory system</keyword>
<dbReference type="Proteomes" id="UP000571817">
    <property type="component" value="Unassembled WGS sequence"/>
</dbReference>
<evidence type="ECO:0000259" key="11">
    <source>
        <dbReference type="PROSITE" id="PS50110"/>
    </source>
</evidence>
<feature type="modified residue" description="4-aspartylphosphate" evidence="10">
    <location>
        <position position="58"/>
    </location>
</feature>
<dbReference type="SUPFAM" id="SSF52172">
    <property type="entry name" value="CheY-like"/>
    <property type="match status" value="1"/>
</dbReference>
<evidence type="ECO:0000256" key="2">
    <source>
        <dbReference type="ARBA" id="ARBA00022490"/>
    </source>
</evidence>
<dbReference type="InterPro" id="IPR036388">
    <property type="entry name" value="WH-like_DNA-bd_sf"/>
</dbReference>
<evidence type="ECO:0000256" key="10">
    <source>
        <dbReference type="PROSITE-ProRule" id="PRU00169"/>
    </source>
</evidence>
<organism evidence="12 13">
    <name type="scientific">Allobranchiibius huperziae</name>
    <dbReference type="NCBI Taxonomy" id="1874116"/>
    <lineage>
        <taxon>Bacteria</taxon>
        <taxon>Bacillati</taxon>
        <taxon>Actinomycetota</taxon>
        <taxon>Actinomycetes</taxon>
        <taxon>Micrococcales</taxon>
        <taxon>Dermacoccaceae</taxon>
        <taxon>Allobranchiibius</taxon>
    </lineage>
</organism>
<keyword evidence="5 9" id="KW-0805">Transcription regulation</keyword>
<evidence type="ECO:0000256" key="3">
    <source>
        <dbReference type="ARBA" id="ARBA00022553"/>
    </source>
</evidence>
<evidence type="ECO:0000313" key="13">
    <source>
        <dbReference type="Proteomes" id="UP000571817"/>
    </source>
</evidence>
<dbReference type="InterPro" id="IPR051271">
    <property type="entry name" value="2C-system_Tx_regulators"/>
</dbReference>
<sequence length="230" mass="25110">MSEDVLGVVIVDDDFRVADIHGALVQRVPGYQVVGKAHTAAQAVDQVRTLRPDLVLMDVYLPDGNGLDVLRTLLDEPDPPAVIVITAAREIASVRAAMQLGAVHYLVKPFDFSLLIERLTAYRQLRHRLAGLPGEPAQSEVDELFGMLRATPSPMPRPAKGHSAPTLELVRNVVRSTTGDVSAAEVAGEVGISRATAQRYLNYLEQQGLVQLRLKYGAAGRPEHRYHPRA</sequence>
<dbReference type="Gene3D" id="1.10.10.10">
    <property type="entry name" value="Winged helix-like DNA-binding domain superfamily/Winged helix DNA-binding domain"/>
    <property type="match status" value="1"/>
</dbReference>
<dbReference type="Pfam" id="PF20714">
    <property type="entry name" value="HTH_64"/>
    <property type="match status" value="1"/>
</dbReference>
<keyword evidence="7 9" id="KW-0010">Activator</keyword>
<dbReference type="InterPro" id="IPR011006">
    <property type="entry name" value="CheY-like_superfamily"/>
</dbReference>
<protein>
    <recommendedName>
        <fullName evidence="9">Transcriptional regulatory protein</fullName>
    </recommendedName>
</protein>
<dbReference type="PIRSF" id="PIRSF006171">
    <property type="entry name" value="RR_citrat_malat"/>
    <property type="match status" value="1"/>
</dbReference>
<dbReference type="Pfam" id="PF00072">
    <property type="entry name" value="Response_reg"/>
    <property type="match status" value="1"/>
</dbReference>
<evidence type="ECO:0000256" key="1">
    <source>
        <dbReference type="ARBA" id="ARBA00004496"/>
    </source>
</evidence>
<dbReference type="AlphaFoldDB" id="A0A853DGD6"/>
<comment type="subcellular location">
    <subcellularLocation>
        <location evidence="1 9">Cytoplasm</location>
    </subcellularLocation>
</comment>
<evidence type="ECO:0000256" key="8">
    <source>
        <dbReference type="ARBA" id="ARBA00023163"/>
    </source>
</evidence>
<dbReference type="RefSeq" id="WP_218883747.1">
    <property type="nucleotide sequence ID" value="NZ_JACCFW010000001.1"/>
</dbReference>
<comment type="caution">
    <text evidence="12">The sequence shown here is derived from an EMBL/GenBank/DDBJ whole genome shotgun (WGS) entry which is preliminary data.</text>
</comment>
<dbReference type="PANTHER" id="PTHR45526">
    <property type="entry name" value="TRANSCRIPTIONAL REGULATORY PROTEIN DPIA"/>
    <property type="match status" value="1"/>
</dbReference>
<dbReference type="InterPro" id="IPR036390">
    <property type="entry name" value="WH_DNA-bd_sf"/>
</dbReference>
<name>A0A853DGD6_9MICO</name>
<keyword evidence="13" id="KW-1185">Reference proteome</keyword>
<dbReference type="GO" id="GO:0003700">
    <property type="term" value="F:DNA-binding transcription factor activity"/>
    <property type="evidence" value="ECO:0007669"/>
    <property type="project" value="InterPro"/>
</dbReference>
<gene>
    <name evidence="12" type="ORF">HNR15_002821</name>
</gene>
<dbReference type="InterPro" id="IPR001789">
    <property type="entry name" value="Sig_transdc_resp-reg_receiver"/>
</dbReference>
<dbReference type="SUPFAM" id="SSF46785">
    <property type="entry name" value="Winged helix' DNA-binding domain"/>
    <property type="match status" value="1"/>
</dbReference>
<proteinExistence type="predicted"/>
<keyword evidence="8 9" id="KW-0804">Transcription</keyword>
<evidence type="ECO:0000256" key="4">
    <source>
        <dbReference type="ARBA" id="ARBA00023012"/>
    </source>
</evidence>
<dbReference type="PANTHER" id="PTHR45526:SF1">
    <property type="entry name" value="TRANSCRIPTIONAL REGULATORY PROTEIN DCUR-RELATED"/>
    <property type="match status" value="1"/>
</dbReference>
<dbReference type="InterPro" id="IPR024187">
    <property type="entry name" value="Sig_transdc_resp-reg_cit/mal"/>
</dbReference>
<accession>A0A853DGD6</accession>
<dbReference type="GO" id="GO:0003677">
    <property type="term" value="F:DNA binding"/>
    <property type="evidence" value="ECO:0007669"/>
    <property type="project" value="UniProtKB-KW"/>
</dbReference>
<evidence type="ECO:0000313" key="12">
    <source>
        <dbReference type="EMBL" id="NYJ75858.1"/>
    </source>
</evidence>
<feature type="domain" description="Response regulatory" evidence="11">
    <location>
        <begin position="7"/>
        <end position="123"/>
    </location>
</feature>
<keyword evidence="3 10" id="KW-0597">Phosphoprotein</keyword>
<reference evidence="12 13" key="1">
    <citation type="submission" date="2020-07" db="EMBL/GenBank/DDBJ databases">
        <title>Sequencing the genomes of 1000 actinobacteria strains.</title>
        <authorList>
            <person name="Klenk H.-P."/>
        </authorList>
    </citation>
    <scope>NUCLEOTIDE SEQUENCE [LARGE SCALE GENOMIC DNA]</scope>
    <source>
        <strain evidence="12 13">DSM 29531</strain>
    </source>
</reference>